<proteinExistence type="predicted"/>
<accession>A0AAW5B618</accession>
<reference evidence="2 3" key="1">
    <citation type="journal article" date="2022" name="Evol. Bioinform. Online">
        <title>Draft Genome Sequence of Oceanobacillus jordanicus Strain GSFE11, a Halotolerant Plant Growth-Promoting Bacterial Endophyte Isolated From the Jordan Valley.</title>
        <authorList>
            <person name="Alhindi T."/>
            <person name="Albdaiwi R."/>
        </authorList>
    </citation>
    <scope>NUCLEOTIDE SEQUENCE [LARGE SCALE GENOMIC DNA]</scope>
    <source>
        <strain evidence="2 3">GSFE11</strain>
    </source>
</reference>
<comment type="caution">
    <text evidence="2">The sequence shown here is derived from an EMBL/GenBank/DDBJ whole genome shotgun (WGS) entry which is preliminary data.</text>
</comment>
<protein>
    <submittedName>
        <fullName evidence="2">Uncharacterized protein</fullName>
    </submittedName>
</protein>
<feature type="transmembrane region" description="Helical" evidence="1">
    <location>
        <begin position="70"/>
        <end position="91"/>
    </location>
</feature>
<evidence type="ECO:0000313" key="2">
    <source>
        <dbReference type="EMBL" id="MCG3419473.1"/>
    </source>
</evidence>
<name>A0AAW5B618_9BACI</name>
<evidence type="ECO:0000313" key="3">
    <source>
        <dbReference type="Proteomes" id="UP001199631"/>
    </source>
</evidence>
<evidence type="ECO:0000256" key="1">
    <source>
        <dbReference type="SAM" id="Phobius"/>
    </source>
</evidence>
<feature type="transmembrane region" description="Helical" evidence="1">
    <location>
        <begin position="97"/>
        <end position="122"/>
    </location>
</feature>
<gene>
    <name evidence="2" type="ORF">K3T81_09935</name>
</gene>
<keyword evidence="3" id="KW-1185">Reference proteome</keyword>
<keyword evidence="1" id="KW-0812">Transmembrane</keyword>
<keyword evidence="1" id="KW-0472">Membrane</keyword>
<organism evidence="2 3">
    <name type="scientific">Oceanobacillus jordanicus</name>
    <dbReference type="NCBI Taxonomy" id="2867266"/>
    <lineage>
        <taxon>Bacteria</taxon>
        <taxon>Bacillati</taxon>
        <taxon>Bacillota</taxon>
        <taxon>Bacilli</taxon>
        <taxon>Bacillales</taxon>
        <taxon>Bacillaceae</taxon>
        <taxon>Oceanobacillus</taxon>
    </lineage>
</organism>
<dbReference type="Proteomes" id="UP001199631">
    <property type="component" value="Unassembled WGS sequence"/>
</dbReference>
<sequence>MKWLLYVYPKKWRAHYGEELLYILSMKKPTIRDVMNILFNGILERFLAWKDLLKYSSHTSLYYLQRSFSLLLFLIVVCACIGYSLAMAPIPDFSIEWILLFGVFAISYFCYVSGIIKVLFLFQKHTK</sequence>
<dbReference type="RefSeq" id="WP_238019723.1">
    <property type="nucleotide sequence ID" value="NZ_JAIFZM010000007.1"/>
</dbReference>
<keyword evidence="1" id="KW-1133">Transmembrane helix</keyword>
<dbReference type="AlphaFoldDB" id="A0AAW5B618"/>
<dbReference type="EMBL" id="JAIFZM010000007">
    <property type="protein sequence ID" value="MCG3419473.1"/>
    <property type="molecule type" value="Genomic_DNA"/>
</dbReference>